<gene>
    <name evidence="6" type="primary">azoR</name>
    <name evidence="8" type="ORF">ADIMK_2859</name>
</gene>
<dbReference type="GO" id="GO:0009055">
    <property type="term" value="F:electron transfer activity"/>
    <property type="evidence" value="ECO:0007669"/>
    <property type="project" value="UniProtKB-UniRule"/>
</dbReference>
<dbReference type="eggNOG" id="COG1182">
    <property type="taxonomic scope" value="Bacteria"/>
</dbReference>
<comment type="caution">
    <text evidence="6">Lacks conserved residue(s) required for the propagation of feature annotation.</text>
</comment>
<feature type="binding site" evidence="6">
    <location>
        <begin position="23"/>
        <end position="25"/>
    </location>
    <ligand>
        <name>FMN</name>
        <dbReference type="ChEBI" id="CHEBI:58210"/>
    </ligand>
</feature>
<name>A0A081FWR9_9GAMM</name>
<feature type="binding site" evidence="6">
    <location>
        <position position="10"/>
    </location>
    <ligand>
        <name>FMN</name>
        <dbReference type="ChEBI" id="CHEBI:58210"/>
    </ligand>
</feature>
<dbReference type="EC" id="1.7.1.17" evidence="6"/>
<dbReference type="EC" id="1.6.5.-" evidence="6"/>
<sequence length="235" mass="26279">MTNILRIDASMRTLDTENATHRSLSRALAERFCDAYGRYDESTFITCRDVGSAPPPFIDRNWLAAVFTQEASRTVDQHILLDTSDQLIAELERADLIVISSPMYNYGMPASLKAWFDQVVRVNKTFDFDLERGDFPLAPLLSGKTLVLLTSCGEFGFGPGEIRETMNHLGPHVRTLGKYLGVETFHEVRIEYQEFGDARHHTSIEQAQQAVDALARALAHRQASASTAPVSLEQC</sequence>
<feature type="domain" description="Flavodoxin-like fold" evidence="7">
    <location>
        <begin position="3"/>
        <end position="213"/>
    </location>
</feature>
<dbReference type="STRING" id="1232683.ADIMK_2859"/>
<evidence type="ECO:0000256" key="3">
    <source>
        <dbReference type="ARBA" id="ARBA00023002"/>
    </source>
</evidence>
<keyword evidence="1 6" id="KW-0285">Flavoprotein</keyword>
<organism evidence="8 9">
    <name type="scientific">Marinobacterium lacunae</name>
    <dbReference type="NCBI Taxonomy" id="1232683"/>
    <lineage>
        <taxon>Bacteria</taxon>
        <taxon>Pseudomonadati</taxon>
        <taxon>Pseudomonadota</taxon>
        <taxon>Gammaproteobacteria</taxon>
        <taxon>Oceanospirillales</taxon>
        <taxon>Oceanospirillaceae</taxon>
        <taxon>Marinobacterium</taxon>
    </lineage>
</organism>
<dbReference type="EMBL" id="JMQN01000042">
    <property type="protein sequence ID" value="KEA62974.1"/>
    <property type="molecule type" value="Genomic_DNA"/>
</dbReference>
<evidence type="ECO:0000256" key="2">
    <source>
        <dbReference type="ARBA" id="ARBA00022643"/>
    </source>
</evidence>
<accession>A0A081FWR9</accession>
<dbReference type="OrthoDB" id="9787136at2"/>
<dbReference type="PATRIC" id="fig|1232683.4.peg.2810"/>
<evidence type="ECO:0000256" key="5">
    <source>
        <dbReference type="ARBA" id="ARBA00048542"/>
    </source>
</evidence>
<dbReference type="InterPro" id="IPR003680">
    <property type="entry name" value="Flavodoxin_fold"/>
</dbReference>
<dbReference type="RefSeq" id="WP_036189666.1">
    <property type="nucleotide sequence ID" value="NZ_JMQN01000042.1"/>
</dbReference>
<dbReference type="GO" id="GO:0016652">
    <property type="term" value="F:oxidoreductase activity, acting on NAD(P)H as acceptor"/>
    <property type="evidence" value="ECO:0007669"/>
    <property type="project" value="UniProtKB-UniRule"/>
</dbReference>
<keyword evidence="9" id="KW-1185">Reference proteome</keyword>
<dbReference type="InterPro" id="IPR050104">
    <property type="entry name" value="FMN-dep_NADH:Q_OxRdtase_AzoR1"/>
</dbReference>
<comment type="catalytic activity">
    <reaction evidence="6">
        <text>2 a quinone + NADH + H(+) = 2 a 1,4-benzosemiquinone + NAD(+)</text>
        <dbReference type="Rhea" id="RHEA:65952"/>
        <dbReference type="ChEBI" id="CHEBI:15378"/>
        <dbReference type="ChEBI" id="CHEBI:57540"/>
        <dbReference type="ChEBI" id="CHEBI:57945"/>
        <dbReference type="ChEBI" id="CHEBI:132124"/>
        <dbReference type="ChEBI" id="CHEBI:134225"/>
    </reaction>
</comment>
<dbReference type="Gene3D" id="3.40.50.360">
    <property type="match status" value="1"/>
</dbReference>
<dbReference type="Pfam" id="PF02525">
    <property type="entry name" value="Flavodoxin_2"/>
    <property type="match status" value="1"/>
</dbReference>
<dbReference type="InterPro" id="IPR023048">
    <property type="entry name" value="NADH:quinone_OxRdtase_FMN_depd"/>
</dbReference>
<comment type="caution">
    <text evidence="8">The sequence shown here is derived from an EMBL/GenBank/DDBJ whole genome shotgun (WGS) entry which is preliminary data.</text>
</comment>
<dbReference type="GO" id="GO:0010181">
    <property type="term" value="F:FMN binding"/>
    <property type="evidence" value="ECO:0007669"/>
    <property type="project" value="UniProtKB-UniRule"/>
</dbReference>
<comment type="similarity">
    <text evidence="6">Belongs to the azoreductase type 1 family.</text>
</comment>
<evidence type="ECO:0000256" key="4">
    <source>
        <dbReference type="ARBA" id="ARBA00023027"/>
    </source>
</evidence>
<dbReference type="PANTHER" id="PTHR43741:SF2">
    <property type="entry name" value="FMN-DEPENDENT NADH:QUINONE OXIDOREDUCTASE"/>
    <property type="match status" value="1"/>
</dbReference>
<comment type="function">
    <text evidence="6">Quinone reductase that provides resistance to thiol-specific stress caused by electrophilic quinones.</text>
</comment>
<dbReference type="HAMAP" id="MF_01216">
    <property type="entry name" value="Azoreductase_type1"/>
    <property type="match status" value="1"/>
</dbReference>
<evidence type="ECO:0000313" key="9">
    <source>
        <dbReference type="Proteomes" id="UP000028252"/>
    </source>
</evidence>
<comment type="catalytic activity">
    <reaction evidence="5">
        <text>N,N-dimethyl-1,4-phenylenediamine + anthranilate + 2 NAD(+) = 2-(4-dimethylaminophenyl)diazenylbenzoate + 2 NADH + 2 H(+)</text>
        <dbReference type="Rhea" id="RHEA:55872"/>
        <dbReference type="ChEBI" id="CHEBI:15378"/>
        <dbReference type="ChEBI" id="CHEBI:15783"/>
        <dbReference type="ChEBI" id="CHEBI:16567"/>
        <dbReference type="ChEBI" id="CHEBI:57540"/>
        <dbReference type="ChEBI" id="CHEBI:57945"/>
        <dbReference type="ChEBI" id="CHEBI:71579"/>
        <dbReference type="EC" id="1.7.1.17"/>
    </reaction>
    <physiologicalReaction direction="right-to-left" evidence="5">
        <dbReference type="Rhea" id="RHEA:55874"/>
    </physiologicalReaction>
</comment>
<dbReference type="Proteomes" id="UP000028252">
    <property type="component" value="Unassembled WGS sequence"/>
</dbReference>
<evidence type="ECO:0000313" key="8">
    <source>
        <dbReference type="EMBL" id="KEA62974.1"/>
    </source>
</evidence>
<evidence type="ECO:0000256" key="6">
    <source>
        <dbReference type="HAMAP-Rule" id="MF_01216"/>
    </source>
</evidence>
<comment type="cofactor">
    <cofactor evidence="6">
        <name>FMN</name>
        <dbReference type="ChEBI" id="CHEBI:58210"/>
    </cofactor>
    <text evidence="6">Binds 1 FMN per subunit.</text>
</comment>
<evidence type="ECO:0000256" key="1">
    <source>
        <dbReference type="ARBA" id="ARBA00022630"/>
    </source>
</evidence>
<comment type="subunit">
    <text evidence="6">Homodimer.</text>
</comment>
<keyword evidence="3 6" id="KW-0560">Oxidoreductase</keyword>
<dbReference type="PANTHER" id="PTHR43741">
    <property type="entry name" value="FMN-DEPENDENT NADH-AZOREDUCTASE 1"/>
    <property type="match status" value="1"/>
</dbReference>
<evidence type="ECO:0000259" key="7">
    <source>
        <dbReference type="Pfam" id="PF02525"/>
    </source>
</evidence>
<proteinExistence type="inferred from homology"/>
<keyword evidence="2 6" id="KW-0288">FMN</keyword>
<protein>
    <recommendedName>
        <fullName evidence="6">FMN dependent NADH:quinone oxidoreductase</fullName>
        <ecNumber evidence="6">1.6.5.-</ecNumber>
    </recommendedName>
    <alternativeName>
        <fullName evidence="6">Azo-dye reductase</fullName>
    </alternativeName>
    <alternativeName>
        <fullName evidence="6">FMN-dependent NADH-azo compound oxidoreductase</fullName>
    </alternativeName>
    <alternativeName>
        <fullName evidence="6">FMN-dependent NADH-azoreductase</fullName>
        <ecNumber evidence="6">1.7.1.17</ecNumber>
    </alternativeName>
</protein>
<dbReference type="InterPro" id="IPR029039">
    <property type="entry name" value="Flavoprotein-like_sf"/>
</dbReference>
<keyword evidence="4 6" id="KW-0520">NAD</keyword>
<dbReference type="GO" id="GO:0016655">
    <property type="term" value="F:oxidoreductase activity, acting on NAD(P)H, quinone or similar compound as acceptor"/>
    <property type="evidence" value="ECO:0007669"/>
    <property type="project" value="InterPro"/>
</dbReference>
<reference evidence="8 9" key="1">
    <citation type="submission" date="2014-04" db="EMBL/GenBank/DDBJ databases">
        <title>Marinobacterium kochiensis sp. nov., isolated from sediment sample collected from Kochi backwaters in Kerala, India.</title>
        <authorList>
            <person name="Singh A."/>
            <person name="Pinnaka A.K."/>
        </authorList>
    </citation>
    <scope>NUCLEOTIDE SEQUENCE [LARGE SCALE GENOMIC DNA]</scope>
    <source>
        <strain evidence="8 9">AK27</strain>
    </source>
</reference>
<dbReference type="SUPFAM" id="SSF52218">
    <property type="entry name" value="Flavoproteins"/>
    <property type="match status" value="1"/>
</dbReference>
<comment type="function">
    <text evidence="6">Also exhibits azoreductase activity. Catalyzes the reductive cleavage of the azo bond in aromatic azo compounds to the corresponding amines.</text>
</comment>
<dbReference type="AlphaFoldDB" id="A0A081FWR9"/>